<proteinExistence type="predicted"/>
<accession>A0ABV4KJI9</accession>
<dbReference type="Pfam" id="PF03988">
    <property type="entry name" value="DUF347"/>
    <property type="match status" value="1"/>
</dbReference>
<comment type="caution">
    <text evidence="2">The sequence shown here is derived from an EMBL/GenBank/DDBJ whole genome shotgun (WGS) entry which is preliminary data.</text>
</comment>
<evidence type="ECO:0000256" key="1">
    <source>
        <dbReference type="SAM" id="Phobius"/>
    </source>
</evidence>
<sequence>MYWTAILFSNSLGTDFGDFLTSAVSKGGLAIGTGTASIICLLLMITFVLISQQKNSKISQ</sequence>
<keyword evidence="1" id="KW-0472">Membrane</keyword>
<evidence type="ECO:0000313" key="3">
    <source>
        <dbReference type="Proteomes" id="UP001568894"/>
    </source>
</evidence>
<gene>
    <name evidence="2" type="ORF">QO192_15240</name>
</gene>
<evidence type="ECO:0000313" key="2">
    <source>
        <dbReference type="EMBL" id="MEZ7516633.1"/>
    </source>
</evidence>
<keyword evidence="3" id="KW-1185">Reference proteome</keyword>
<keyword evidence="1" id="KW-1133">Transmembrane helix</keyword>
<feature type="transmembrane region" description="Helical" evidence="1">
    <location>
        <begin position="29"/>
        <end position="50"/>
    </location>
</feature>
<organism evidence="2 3">
    <name type="scientific">Flavobacterium frigidarium</name>
    <dbReference type="NCBI Taxonomy" id="99286"/>
    <lineage>
        <taxon>Bacteria</taxon>
        <taxon>Pseudomonadati</taxon>
        <taxon>Bacteroidota</taxon>
        <taxon>Flavobacteriia</taxon>
        <taxon>Flavobacteriales</taxon>
        <taxon>Flavobacteriaceae</taxon>
        <taxon>Flavobacterium</taxon>
    </lineage>
</organism>
<dbReference type="RefSeq" id="WP_371571959.1">
    <property type="nucleotide sequence ID" value="NZ_JASMRN010000016.1"/>
</dbReference>
<name>A0ABV4KJI9_9FLAO</name>
<keyword evidence="1" id="KW-0812">Transmembrane</keyword>
<dbReference type="Proteomes" id="UP001568894">
    <property type="component" value="Unassembled WGS sequence"/>
</dbReference>
<protein>
    <submittedName>
        <fullName evidence="2">Uncharacterized protein</fullName>
    </submittedName>
</protein>
<dbReference type="EMBL" id="JASMRN010000016">
    <property type="protein sequence ID" value="MEZ7516633.1"/>
    <property type="molecule type" value="Genomic_DNA"/>
</dbReference>
<reference evidence="2 3" key="1">
    <citation type="submission" date="2023-05" db="EMBL/GenBank/DDBJ databases">
        <title>Adaptations of aquatic viruses from atmosphere-close ecosystems of the Central Arctic Ocean.</title>
        <authorList>
            <person name="Rahlff J."/>
            <person name="Holmfeldt K."/>
        </authorList>
    </citation>
    <scope>NUCLEOTIDE SEQUENCE [LARGE SCALE GENOMIC DNA]</scope>
    <source>
        <strain evidence="2 3">Arc14</strain>
    </source>
</reference>
<dbReference type="InterPro" id="IPR007136">
    <property type="entry name" value="DUF347"/>
</dbReference>